<dbReference type="GO" id="GO:0003677">
    <property type="term" value="F:DNA binding"/>
    <property type="evidence" value="ECO:0007669"/>
    <property type="project" value="UniProtKB-KW"/>
</dbReference>
<keyword evidence="2" id="KW-0238">DNA-binding</keyword>
<name>A0A3D9LDJ0_9MICC</name>
<evidence type="ECO:0000259" key="1">
    <source>
        <dbReference type="PROSITE" id="PS50995"/>
    </source>
</evidence>
<dbReference type="SUPFAM" id="SSF46785">
    <property type="entry name" value="Winged helix' DNA-binding domain"/>
    <property type="match status" value="1"/>
</dbReference>
<dbReference type="PANTHER" id="PTHR33164:SF103">
    <property type="entry name" value="REGULATORY PROTEIN MARR"/>
    <property type="match status" value="1"/>
</dbReference>
<dbReference type="Pfam" id="PF12802">
    <property type="entry name" value="MarR_2"/>
    <property type="match status" value="1"/>
</dbReference>
<dbReference type="InterPro" id="IPR000835">
    <property type="entry name" value="HTH_MarR-typ"/>
</dbReference>
<dbReference type="AlphaFoldDB" id="A0A3D9LDJ0"/>
<comment type="caution">
    <text evidence="2">The sequence shown here is derived from an EMBL/GenBank/DDBJ whole genome shotgun (WGS) entry which is preliminary data.</text>
</comment>
<dbReference type="GO" id="GO:0006950">
    <property type="term" value="P:response to stress"/>
    <property type="evidence" value="ECO:0007669"/>
    <property type="project" value="TreeGrafter"/>
</dbReference>
<dbReference type="InterPro" id="IPR039422">
    <property type="entry name" value="MarR/SlyA-like"/>
</dbReference>
<evidence type="ECO:0000313" key="2">
    <source>
        <dbReference type="EMBL" id="REE04295.1"/>
    </source>
</evidence>
<organism evidence="2 3">
    <name type="scientific">Citricoccus muralis</name>
    <dbReference type="NCBI Taxonomy" id="169134"/>
    <lineage>
        <taxon>Bacteria</taxon>
        <taxon>Bacillati</taxon>
        <taxon>Actinomycetota</taxon>
        <taxon>Actinomycetes</taxon>
        <taxon>Micrococcales</taxon>
        <taxon>Micrococcaceae</taxon>
        <taxon>Citricoccus</taxon>
    </lineage>
</organism>
<dbReference type="Gene3D" id="1.10.10.10">
    <property type="entry name" value="Winged helix-like DNA-binding domain superfamily/Winged helix DNA-binding domain"/>
    <property type="match status" value="1"/>
</dbReference>
<protein>
    <submittedName>
        <fullName evidence="2">DNA-binding MarR family transcriptional regulator</fullName>
    </submittedName>
</protein>
<accession>A0A3D9LDJ0</accession>
<reference evidence="2 3" key="1">
    <citation type="submission" date="2018-07" db="EMBL/GenBank/DDBJ databases">
        <title>Sequencing the genomes of 1000 actinobacteria strains.</title>
        <authorList>
            <person name="Klenk H.-P."/>
        </authorList>
    </citation>
    <scope>NUCLEOTIDE SEQUENCE [LARGE SCALE GENOMIC DNA]</scope>
    <source>
        <strain evidence="2 3">DSM 14442</strain>
    </source>
</reference>
<proteinExistence type="predicted"/>
<keyword evidence="3" id="KW-1185">Reference proteome</keyword>
<dbReference type="GO" id="GO:0003700">
    <property type="term" value="F:DNA-binding transcription factor activity"/>
    <property type="evidence" value="ECO:0007669"/>
    <property type="project" value="InterPro"/>
</dbReference>
<dbReference type="SMART" id="SM00347">
    <property type="entry name" value="HTH_MARR"/>
    <property type="match status" value="1"/>
</dbReference>
<dbReference type="InterPro" id="IPR036390">
    <property type="entry name" value="WH_DNA-bd_sf"/>
</dbReference>
<dbReference type="EMBL" id="QREH01000001">
    <property type="protein sequence ID" value="REE04295.1"/>
    <property type="molecule type" value="Genomic_DNA"/>
</dbReference>
<dbReference type="PANTHER" id="PTHR33164">
    <property type="entry name" value="TRANSCRIPTIONAL REGULATOR, MARR FAMILY"/>
    <property type="match status" value="1"/>
</dbReference>
<gene>
    <name evidence="2" type="ORF">C8E99_2127</name>
</gene>
<feature type="domain" description="HTH marR-type" evidence="1">
    <location>
        <begin position="22"/>
        <end position="158"/>
    </location>
</feature>
<dbReference type="Proteomes" id="UP000256727">
    <property type="component" value="Unassembled WGS sequence"/>
</dbReference>
<evidence type="ECO:0000313" key="3">
    <source>
        <dbReference type="Proteomes" id="UP000256727"/>
    </source>
</evidence>
<dbReference type="PROSITE" id="PS50995">
    <property type="entry name" value="HTH_MARR_2"/>
    <property type="match status" value="1"/>
</dbReference>
<dbReference type="OrthoDB" id="162531at2"/>
<sequence>MDNPPGAGASSPHYWYEDSDPRVDLLHALRRFRRADQRMRRRMSSDMDLNATDVEALRHIIAHNAAGASVTARELATHLDISTASTAKLLNRLSESGHVQRHPHPDDRRSVIVTATGHAHAEIREWLTDMHQRMLEIAHGVPEESRQAVTDFLESMTDCLDPEVVDDTPDP</sequence>
<dbReference type="InterPro" id="IPR036388">
    <property type="entry name" value="WH-like_DNA-bd_sf"/>
</dbReference>